<proteinExistence type="predicted"/>
<dbReference type="PANTHER" id="PTHR32385">
    <property type="entry name" value="MANNOSYL PHOSPHORYLINOSITOL CERAMIDE SYNTHASE"/>
    <property type="match status" value="1"/>
</dbReference>
<dbReference type="Gene3D" id="3.90.550.20">
    <property type="match status" value="1"/>
</dbReference>
<dbReference type="GO" id="GO:0051999">
    <property type="term" value="P:mannosyl-inositol phosphorylceramide biosynthetic process"/>
    <property type="evidence" value="ECO:0007669"/>
    <property type="project" value="TreeGrafter"/>
</dbReference>
<dbReference type="Pfam" id="PF04488">
    <property type="entry name" value="Gly_transf_sug"/>
    <property type="match status" value="1"/>
</dbReference>
<dbReference type="PANTHER" id="PTHR32385:SF15">
    <property type="entry name" value="INOSITOL PHOSPHOCERAMIDE MANNOSYLTRANSFERASE 1"/>
    <property type="match status" value="1"/>
</dbReference>
<dbReference type="InterPro" id="IPR051706">
    <property type="entry name" value="Glycosyltransferase_domain"/>
</dbReference>
<dbReference type="GO" id="GO:0016020">
    <property type="term" value="C:membrane"/>
    <property type="evidence" value="ECO:0007669"/>
    <property type="project" value="GOC"/>
</dbReference>
<dbReference type="InterPro" id="IPR029044">
    <property type="entry name" value="Nucleotide-diphossugar_trans"/>
</dbReference>
<name>A0A549TA04_9HYPH</name>
<evidence type="ECO:0000313" key="3">
    <source>
        <dbReference type="Proteomes" id="UP000316801"/>
    </source>
</evidence>
<keyword evidence="3" id="KW-1185">Reference proteome</keyword>
<sequence>MIGSNNSPRPGVHFRKHDHRFVTELLANMSLPVPPGVPRIIHQTWITKSVPPDKGDTESWQRLNPDWEYRFWDDAALRSFMAEEFPDLLTFFDGYSRPVQRADLARYCLLKRFGGVYADIDTRCLAPLEPLAGTHRIVLCEEPRDRQHHATRRGLPFLLFNGTMASPAGHPFWDTLIELCVRMYPRRDGDVLETTGPLLLTAAVLQWPDTDAFALHSSHLFAETGDVSSCDRRGAWKDRRFSEHFWNGSWFRETPPNVIRRTVTKFRKLRHRLYSPRLSLVDAQQHVAIDLLQRPLPDASEPPKVAILIPVRNGADTLVRNMEQILGLDYPKDRLHVLYGEGDSTDDTASVIAGLIRDHAGSFASIATVRTDRNAPHVPRSRRWRRVYQFHRRAGLARARNDLLRQAFALNTDWFLWLDADVVGLPRHLLDVLLSARAKIVTPDCVLRQDGPSYDLNAFLDVGEPPDHEYYRHINGGILQPPEHYWVRRHLHDLRYLDAVPLHGVGGTVLLVHGDVHRAGVMFPEIPYRDLLETEAFGQLARDLGVTPIGLPQIQAVHDAS</sequence>
<dbReference type="InterPro" id="IPR007577">
    <property type="entry name" value="GlycoTrfase_DXD_sugar-bd_CS"/>
</dbReference>
<gene>
    <name evidence="2" type="ORF">FNA46_11920</name>
</gene>
<evidence type="ECO:0000256" key="1">
    <source>
        <dbReference type="ARBA" id="ARBA00022679"/>
    </source>
</evidence>
<reference evidence="2 3" key="1">
    <citation type="submission" date="2019-07" db="EMBL/GenBank/DDBJ databases">
        <title>Ln-dependent methylotrophs.</title>
        <authorList>
            <person name="Tani A."/>
        </authorList>
    </citation>
    <scope>NUCLEOTIDE SEQUENCE [LARGE SCALE GENOMIC DNA]</scope>
    <source>
        <strain evidence="2 3">SM12</strain>
    </source>
</reference>
<dbReference type="GO" id="GO:0000030">
    <property type="term" value="F:mannosyltransferase activity"/>
    <property type="evidence" value="ECO:0007669"/>
    <property type="project" value="TreeGrafter"/>
</dbReference>
<dbReference type="Proteomes" id="UP000316801">
    <property type="component" value="Unassembled WGS sequence"/>
</dbReference>
<dbReference type="Gene3D" id="3.90.550.10">
    <property type="entry name" value="Spore Coat Polysaccharide Biosynthesis Protein SpsA, Chain A"/>
    <property type="match status" value="1"/>
</dbReference>
<dbReference type="Pfam" id="PF03452">
    <property type="entry name" value="Anp1"/>
    <property type="match status" value="1"/>
</dbReference>
<dbReference type="EMBL" id="VJMG01000029">
    <property type="protein sequence ID" value="TRL38685.1"/>
    <property type="molecule type" value="Genomic_DNA"/>
</dbReference>
<protein>
    <submittedName>
        <fullName evidence="2">Glycosyltransferase</fullName>
    </submittedName>
</protein>
<accession>A0A549TA04</accession>
<organism evidence="2 3">
    <name type="scientific">Rhizobium straminoryzae</name>
    <dbReference type="NCBI Taxonomy" id="1387186"/>
    <lineage>
        <taxon>Bacteria</taxon>
        <taxon>Pseudomonadati</taxon>
        <taxon>Pseudomonadota</taxon>
        <taxon>Alphaproteobacteria</taxon>
        <taxon>Hyphomicrobiales</taxon>
        <taxon>Rhizobiaceae</taxon>
        <taxon>Rhizobium/Agrobacterium group</taxon>
        <taxon>Rhizobium</taxon>
    </lineage>
</organism>
<dbReference type="AlphaFoldDB" id="A0A549TA04"/>
<keyword evidence="1 2" id="KW-0808">Transferase</keyword>
<evidence type="ECO:0000313" key="2">
    <source>
        <dbReference type="EMBL" id="TRL38685.1"/>
    </source>
</evidence>
<comment type="caution">
    <text evidence="2">The sequence shown here is derived from an EMBL/GenBank/DDBJ whole genome shotgun (WGS) entry which is preliminary data.</text>
</comment>
<dbReference type="SUPFAM" id="SSF53448">
    <property type="entry name" value="Nucleotide-diphospho-sugar transferases"/>
    <property type="match status" value="2"/>
</dbReference>